<organism evidence="12 13">
    <name type="scientific">Acinetobacter variabilis</name>
    <dbReference type="NCBI Taxonomy" id="70346"/>
    <lineage>
        <taxon>Bacteria</taxon>
        <taxon>Pseudomonadati</taxon>
        <taxon>Pseudomonadota</taxon>
        <taxon>Gammaproteobacteria</taxon>
        <taxon>Moraxellales</taxon>
        <taxon>Moraxellaceae</taxon>
        <taxon>Acinetobacter</taxon>
    </lineage>
</organism>
<dbReference type="GO" id="GO:0003677">
    <property type="term" value="F:DNA binding"/>
    <property type="evidence" value="ECO:0007669"/>
    <property type="project" value="UniProtKB-KW"/>
</dbReference>
<evidence type="ECO:0000256" key="8">
    <source>
        <dbReference type="SAM" id="MobiDB-lite"/>
    </source>
</evidence>
<evidence type="ECO:0000256" key="3">
    <source>
        <dbReference type="ARBA" id="ARBA00022578"/>
    </source>
</evidence>
<comment type="similarity">
    <text evidence="1">In the C-terminal section; belongs to the transposase 35 family.</text>
</comment>
<evidence type="ECO:0000259" key="10">
    <source>
        <dbReference type="Pfam" id="PF07282"/>
    </source>
</evidence>
<keyword evidence="4" id="KW-0479">Metal-binding</keyword>
<dbReference type="EMBL" id="CP060811">
    <property type="protein sequence ID" value="QQN87856.1"/>
    <property type="molecule type" value="Genomic_DNA"/>
</dbReference>
<dbReference type="InterPro" id="IPR001959">
    <property type="entry name" value="Transposase"/>
</dbReference>
<accession>A0A7T7WIL5</accession>
<evidence type="ECO:0000313" key="13">
    <source>
        <dbReference type="Proteomes" id="UP000596079"/>
    </source>
</evidence>
<dbReference type="NCBIfam" id="TIGR01766">
    <property type="entry name" value="IS200/IS605 family accessory protein TnpB-like domain"/>
    <property type="match status" value="1"/>
</dbReference>
<evidence type="ECO:0000259" key="11">
    <source>
        <dbReference type="Pfam" id="PF12323"/>
    </source>
</evidence>
<evidence type="ECO:0000256" key="1">
    <source>
        <dbReference type="ARBA" id="ARBA00008761"/>
    </source>
</evidence>
<evidence type="ECO:0000259" key="9">
    <source>
        <dbReference type="Pfam" id="PF01385"/>
    </source>
</evidence>
<evidence type="ECO:0000256" key="5">
    <source>
        <dbReference type="ARBA" id="ARBA00022833"/>
    </source>
</evidence>
<sequence>MKINKAYKFRLEPNVEQEVILNNLVGSARFVWNQILAISFEMFAQNKHINAVNLVKKITALKKNPQFSFLDGNSNAVSLQQKVRDLASAWGKFFNPKEHARLKEKKRKPKKPKFFKLADGTEVQLRPLMPRFKKKSDGYDSIRLVQFDKYCWVKGNKLKLPNGVGVIKFRKSQEILGTIKNVTISKVSGRWYVSFCTETELTEMPIHPSKSAIGVDLGVKKLITTSNGQVFDPINSFKTNQIKLARLQRKQRKKVKFSQNWKKLNFKINKLHHHIANIRHDYLQKITTTLSKNHAMIAVEDLKVANMSKSASGTIENQGKNVKAKSGLNKSILDQGWGMLVSMLEYKQQWRGGLLVKVDPKYTSQTCCECGHVAKENRQTQAKFECVGCGYVANADLNASRNILSAGHAVLSVEGGCGKGRPKKQKASEIREEVA</sequence>
<evidence type="ECO:0000256" key="4">
    <source>
        <dbReference type="ARBA" id="ARBA00022723"/>
    </source>
</evidence>
<dbReference type="AlphaFoldDB" id="A0A7T7WIL5"/>
<dbReference type="InterPro" id="IPR051399">
    <property type="entry name" value="RNA-guided_DNA_endo/Transpos"/>
</dbReference>
<evidence type="ECO:0000256" key="6">
    <source>
        <dbReference type="ARBA" id="ARBA00023125"/>
    </source>
</evidence>
<dbReference type="GO" id="GO:0046872">
    <property type="term" value="F:metal ion binding"/>
    <property type="evidence" value="ECO:0007669"/>
    <property type="project" value="UniProtKB-KW"/>
</dbReference>
<dbReference type="Pfam" id="PF01385">
    <property type="entry name" value="OrfB_IS605"/>
    <property type="match status" value="1"/>
</dbReference>
<dbReference type="InterPro" id="IPR010095">
    <property type="entry name" value="Cas12f1-like_TNB"/>
</dbReference>
<comment type="similarity">
    <text evidence="2">In the N-terminal section; belongs to the transposase 2 family.</text>
</comment>
<proteinExistence type="inferred from homology"/>
<dbReference type="GeneID" id="64222421"/>
<dbReference type="PANTHER" id="PTHR30405">
    <property type="entry name" value="TRANSPOSASE"/>
    <property type="match status" value="1"/>
</dbReference>
<dbReference type="InterPro" id="IPR021027">
    <property type="entry name" value="Transposase_put_HTH"/>
</dbReference>
<dbReference type="NCBIfam" id="NF040570">
    <property type="entry name" value="guided_TnpB"/>
    <property type="match status" value="1"/>
</dbReference>
<gene>
    <name evidence="12" type="primary">tnpB</name>
    <name evidence="12" type="ORF">IAQ69_13600</name>
</gene>
<protein>
    <submittedName>
        <fullName evidence="12">IS200/IS605 family element transposase accessory protein TnpB</fullName>
    </submittedName>
</protein>
<keyword evidence="5" id="KW-0862">Zinc</keyword>
<feature type="region of interest" description="Disordered" evidence="8">
    <location>
        <begin position="416"/>
        <end position="435"/>
    </location>
</feature>
<evidence type="ECO:0000313" key="12">
    <source>
        <dbReference type="EMBL" id="QQN87856.1"/>
    </source>
</evidence>
<evidence type="ECO:0000256" key="2">
    <source>
        <dbReference type="ARBA" id="ARBA00011044"/>
    </source>
</evidence>
<reference evidence="12 13" key="1">
    <citation type="submission" date="2020-08" db="EMBL/GenBank/DDBJ databases">
        <title>Emergence of ISAba1-mediated novel tet(X) in Acinetobacter variabilis from a chicken farm.</title>
        <authorList>
            <person name="Peng K."/>
            <person name="Li R."/>
        </authorList>
    </citation>
    <scope>NUCLEOTIDE SEQUENCE [LARGE SCALE GENOMIC DNA]</scope>
    <source>
        <strain evidence="12 13">XM9F202-2</strain>
    </source>
</reference>
<dbReference type="PANTHER" id="PTHR30405:SF25">
    <property type="entry name" value="RNA-GUIDED DNA ENDONUCLEASE INSQ-RELATED"/>
    <property type="match status" value="1"/>
</dbReference>
<keyword evidence="3" id="KW-0815">Transposition</keyword>
<feature type="domain" description="Cas12f1-like TNB" evidence="10">
    <location>
        <begin position="337"/>
        <end position="403"/>
    </location>
</feature>
<dbReference type="Pfam" id="PF07282">
    <property type="entry name" value="Cas12f1-like_TNB"/>
    <property type="match status" value="1"/>
</dbReference>
<keyword evidence="6" id="KW-0238">DNA-binding</keyword>
<feature type="compositionally biased region" description="Basic and acidic residues" evidence="8">
    <location>
        <begin position="426"/>
        <end position="435"/>
    </location>
</feature>
<name>A0A7T7WIL5_9GAMM</name>
<feature type="domain" description="Probable transposase IS891/IS1136/IS1341" evidence="9">
    <location>
        <begin position="196"/>
        <end position="310"/>
    </location>
</feature>
<feature type="domain" description="Transposase putative helix-turn-helix" evidence="11">
    <location>
        <begin position="1"/>
        <end position="47"/>
    </location>
</feature>
<dbReference type="Proteomes" id="UP000596079">
    <property type="component" value="Chromosome"/>
</dbReference>
<keyword evidence="7" id="KW-0233">DNA recombination</keyword>
<dbReference type="Pfam" id="PF12323">
    <property type="entry name" value="HTH_OrfB_IS605"/>
    <property type="match status" value="1"/>
</dbReference>
<dbReference type="RefSeq" id="WP_131260640.1">
    <property type="nucleotide sequence ID" value="NZ_CP060811.1"/>
</dbReference>
<dbReference type="GO" id="GO:0032196">
    <property type="term" value="P:transposition"/>
    <property type="evidence" value="ECO:0007669"/>
    <property type="project" value="UniProtKB-KW"/>
</dbReference>
<dbReference type="GO" id="GO:0006310">
    <property type="term" value="P:DNA recombination"/>
    <property type="evidence" value="ECO:0007669"/>
    <property type="project" value="UniProtKB-KW"/>
</dbReference>
<evidence type="ECO:0000256" key="7">
    <source>
        <dbReference type="ARBA" id="ARBA00023172"/>
    </source>
</evidence>